<comment type="caution">
    <text evidence="2">The sequence shown here is derived from an EMBL/GenBank/DDBJ whole genome shotgun (WGS) entry which is preliminary data.</text>
</comment>
<feature type="non-terminal residue" evidence="2">
    <location>
        <position position="87"/>
    </location>
</feature>
<proteinExistence type="predicted"/>
<accession>A0A392TLD8</accession>
<reference evidence="2 3" key="1">
    <citation type="journal article" date="2018" name="Front. Plant Sci.">
        <title>Red Clover (Trifolium pratense) and Zigzag Clover (T. medium) - A Picture of Genomic Similarities and Differences.</title>
        <authorList>
            <person name="Dluhosova J."/>
            <person name="Istvanek J."/>
            <person name="Nedelnik J."/>
            <person name="Repkova J."/>
        </authorList>
    </citation>
    <scope>NUCLEOTIDE SEQUENCE [LARGE SCALE GENOMIC DNA]</scope>
    <source>
        <strain evidence="3">cv. 10/8</strain>
        <tissue evidence="2">Leaf</tissue>
    </source>
</reference>
<evidence type="ECO:0000313" key="2">
    <source>
        <dbReference type="EMBL" id="MCI61971.1"/>
    </source>
</evidence>
<feature type="non-terminal residue" evidence="2">
    <location>
        <position position="1"/>
    </location>
</feature>
<dbReference type="EMBL" id="LXQA010609933">
    <property type="protein sequence ID" value="MCI61971.1"/>
    <property type="molecule type" value="Genomic_DNA"/>
</dbReference>
<keyword evidence="3" id="KW-1185">Reference proteome</keyword>
<feature type="compositionally biased region" description="Basic and acidic residues" evidence="1">
    <location>
        <begin position="51"/>
        <end position="87"/>
    </location>
</feature>
<feature type="compositionally biased region" description="Basic and acidic residues" evidence="1">
    <location>
        <begin position="16"/>
        <end position="41"/>
    </location>
</feature>
<feature type="region of interest" description="Disordered" evidence="1">
    <location>
        <begin position="1"/>
        <end position="87"/>
    </location>
</feature>
<sequence length="87" mass="10195">RCEGKNRATTTNLRQPEAEKQQNEKETRSLAKPEQSTELRDAVNWTTGKTIESKAIETDMKQAESRKVKVSNESEQRLERQWKIRHL</sequence>
<evidence type="ECO:0000256" key="1">
    <source>
        <dbReference type="SAM" id="MobiDB-lite"/>
    </source>
</evidence>
<dbReference type="Proteomes" id="UP000265520">
    <property type="component" value="Unassembled WGS sequence"/>
</dbReference>
<evidence type="ECO:0000313" key="3">
    <source>
        <dbReference type="Proteomes" id="UP000265520"/>
    </source>
</evidence>
<dbReference type="AlphaFoldDB" id="A0A392TLD8"/>
<protein>
    <submittedName>
        <fullName evidence="2">Uncharacterized protein</fullName>
    </submittedName>
</protein>
<name>A0A392TLD8_9FABA</name>
<organism evidence="2 3">
    <name type="scientific">Trifolium medium</name>
    <dbReference type="NCBI Taxonomy" id="97028"/>
    <lineage>
        <taxon>Eukaryota</taxon>
        <taxon>Viridiplantae</taxon>
        <taxon>Streptophyta</taxon>
        <taxon>Embryophyta</taxon>
        <taxon>Tracheophyta</taxon>
        <taxon>Spermatophyta</taxon>
        <taxon>Magnoliopsida</taxon>
        <taxon>eudicotyledons</taxon>
        <taxon>Gunneridae</taxon>
        <taxon>Pentapetalae</taxon>
        <taxon>rosids</taxon>
        <taxon>fabids</taxon>
        <taxon>Fabales</taxon>
        <taxon>Fabaceae</taxon>
        <taxon>Papilionoideae</taxon>
        <taxon>50 kb inversion clade</taxon>
        <taxon>NPAAA clade</taxon>
        <taxon>Hologalegina</taxon>
        <taxon>IRL clade</taxon>
        <taxon>Trifolieae</taxon>
        <taxon>Trifolium</taxon>
    </lineage>
</organism>